<dbReference type="Gene3D" id="3.40.50.2300">
    <property type="match status" value="1"/>
</dbReference>
<dbReference type="RefSeq" id="WP_010742665.1">
    <property type="nucleotide sequence ID" value="NZ_KB946253.1"/>
</dbReference>
<feature type="domain" description="Response regulatory" evidence="12">
    <location>
        <begin position="6"/>
        <end position="119"/>
    </location>
</feature>
<feature type="DNA-binding region" description="OmpR/PhoB-type" evidence="11">
    <location>
        <begin position="132"/>
        <end position="232"/>
    </location>
</feature>
<dbReference type="FunFam" id="1.10.10.10:FF:000018">
    <property type="entry name" value="DNA-binding response regulator ResD"/>
    <property type="match status" value="1"/>
</dbReference>
<accession>R2NMU2</accession>
<feature type="domain" description="OmpR/PhoB-type" evidence="13">
    <location>
        <begin position="132"/>
        <end position="232"/>
    </location>
</feature>
<evidence type="ECO:0000256" key="5">
    <source>
        <dbReference type="ARBA" id="ARBA00023125"/>
    </source>
</evidence>
<evidence type="ECO:0000256" key="3">
    <source>
        <dbReference type="ARBA" id="ARBA00023012"/>
    </source>
</evidence>
<dbReference type="eggNOG" id="COG0745">
    <property type="taxonomic scope" value="Bacteria"/>
</dbReference>
<evidence type="ECO:0000256" key="6">
    <source>
        <dbReference type="ARBA" id="ARBA00023159"/>
    </source>
</evidence>
<keyword evidence="4" id="KW-0805">Transcription regulation</keyword>
<evidence type="ECO:0000256" key="2">
    <source>
        <dbReference type="ARBA" id="ARBA00022553"/>
    </source>
</evidence>
<dbReference type="SUPFAM" id="SSF52172">
    <property type="entry name" value="CheY-like"/>
    <property type="match status" value="1"/>
</dbReference>
<dbReference type="GO" id="GO:0046677">
    <property type="term" value="P:response to antibiotic"/>
    <property type="evidence" value="ECO:0007669"/>
    <property type="project" value="UniProtKB-KW"/>
</dbReference>
<keyword evidence="3" id="KW-0902">Two-component regulatory system</keyword>
<evidence type="ECO:0000256" key="10">
    <source>
        <dbReference type="PROSITE-ProRule" id="PRU00169"/>
    </source>
</evidence>
<dbReference type="InterPro" id="IPR001789">
    <property type="entry name" value="Sig_transdc_resp-reg_receiver"/>
</dbReference>
<dbReference type="CDD" id="cd00383">
    <property type="entry name" value="trans_reg_C"/>
    <property type="match status" value="1"/>
</dbReference>
<evidence type="ECO:0008006" key="18">
    <source>
        <dbReference type="Google" id="ProtNLM"/>
    </source>
</evidence>
<name>R2NMU2_9ENTE</name>
<dbReference type="Gene3D" id="1.10.10.10">
    <property type="entry name" value="Winged helix-like DNA-binding domain superfamily/Winged helix DNA-binding domain"/>
    <property type="match status" value="1"/>
</dbReference>
<dbReference type="GO" id="GO:0000156">
    <property type="term" value="F:phosphorelay response regulator activity"/>
    <property type="evidence" value="ECO:0007669"/>
    <property type="project" value="TreeGrafter"/>
</dbReference>
<dbReference type="EMBL" id="AJAK01000030">
    <property type="protein sequence ID" value="EOH72308.1"/>
    <property type="molecule type" value="Genomic_DNA"/>
</dbReference>
<dbReference type="InterPro" id="IPR016032">
    <property type="entry name" value="Sig_transdc_resp-reg_C-effctor"/>
</dbReference>
<dbReference type="GO" id="GO:0071555">
    <property type="term" value="P:cell wall organization"/>
    <property type="evidence" value="ECO:0007669"/>
    <property type="project" value="UniProtKB-KW"/>
</dbReference>
<dbReference type="SUPFAM" id="SSF46894">
    <property type="entry name" value="C-terminal effector domain of the bipartite response regulators"/>
    <property type="match status" value="1"/>
</dbReference>
<gene>
    <name evidence="15" type="ORF">I585_01847</name>
    <name evidence="14" type="ORF">UAI_03892</name>
</gene>
<dbReference type="AlphaFoldDB" id="R2NMU2"/>
<proteinExistence type="predicted"/>
<dbReference type="Proteomes" id="UP000014148">
    <property type="component" value="Unassembled WGS sequence"/>
</dbReference>
<evidence type="ECO:0000313" key="16">
    <source>
        <dbReference type="Proteomes" id="UP000013783"/>
    </source>
</evidence>
<dbReference type="GO" id="GO:0032993">
    <property type="term" value="C:protein-DNA complex"/>
    <property type="evidence" value="ECO:0007669"/>
    <property type="project" value="TreeGrafter"/>
</dbReference>
<dbReference type="InterPro" id="IPR036388">
    <property type="entry name" value="WH-like_DNA-bd_sf"/>
</dbReference>
<evidence type="ECO:0000256" key="8">
    <source>
        <dbReference type="ARBA" id="ARBA00023251"/>
    </source>
</evidence>
<evidence type="ECO:0000313" key="15">
    <source>
        <dbReference type="EMBL" id="EOT70367.1"/>
    </source>
</evidence>
<reference evidence="14 16" key="1">
    <citation type="submission" date="2013-02" db="EMBL/GenBank/DDBJ databases">
        <title>The Genome Sequence of Enterococcus malodoratus ATCC_43197.</title>
        <authorList>
            <consortium name="The Broad Institute Genome Sequencing Platform"/>
            <consortium name="The Broad Institute Genome Sequencing Center for Infectious Disease"/>
            <person name="Earl A.M."/>
            <person name="Gilmore M.S."/>
            <person name="Lebreton F."/>
            <person name="Walker B."/>
            <person name="Young S.K."/>
            <person name="Zeng Q."/>
            <person name="Gargeya S."/>
            <person name="Fitzgerald M."/>
            <person name="Haas B."/>
            <person name="Abouelleil A."/>
            <person name="Alvarado L."/>
            <person name="Arachchi H.M."/>
            <person name="Berlin A.M."/>
            <person name="Chapman S.B."/>
            <person name="Dewar J."/>
            <person name="Goldberg J."/>
            <person name="Griggs A."/>
            <person name="Gujja S."/>
            <person name="Hansen M."/>
            <person name="Howarth C."/>
            <person name="Imamovic A."/>
            <person name="Larimer J."/>
            <person name="McCowan C."/>
            <person name="Murphy C."/>
            <person name="Neiman D."/>
            <person name="Pearson M."/>
            <person name="Priest M."/>
            <person name="Roberts A."/>
            <person name="Saif S."/>
            <person name="Shea T."/>
            <person name="Sisk P."/>
            <person name="Sykes S."/>
            <person name="Wortman J."/>
            <person name="Nusbaum C."/>
            <person name="Birren B."/>
        </authorList>
    </citation>
    <scope>NUCLEOTIDE SEQUENCE [LARGE SCALE GENOMIC DNA]</scope>
    <source>
        <strain evidence="14 16">ATCC 43197</strain>
    </source>
</reference>
<evidence type="ECO:0000256" key="7">
    <source>
        <dbReference type="ARBA" id="ARBA00023163"/>
    </source>
</evidence>
<dbReference type="Pfam" id="PF00486">
    <property type="entry name" value="Trans_reg_C"/>
    <property type="match status" value="1"/>
</dbReference>
<dbReference type="SMART" id="SM00862">
    <property type="entry name" value="Trans_reg_C"/>
    <property type="match status" value="1"/>
</dbReference>
<dbReference type="STRING" id="71451.RV07_GL002733"/>
<dbReference type="GO" id="GO:0006355">
    <property type="term" value="P:regulation of DNA-templated transcription"/>
    <property type="evidence" value="ECO:0007669"/>
    <property type="project" value="InterPro"/>
</dbReference>
<dbReference type="GO" id="GO:0005829">
    <property type="term" value="C:cytosol"/>
    <property type="evidence" value="ECO:0007669"/>
    <property type="project" value="TreeGrafter"/>
</dbReference>
<dbReference type="PANTHER" id="PTHR48111:SF26">
    <property type="entry name" value="STAGE 0 SPORULATION PROTEIN A HOMOLOG"/>
    <property type="match status" value="1"/>
</dbReference>
<evidence type="ECO:0000256" key="9">
    <source>
        <dbReference type="ARBA" id="ARBA00023316"/>
    </source>
</evidence>
<keyword evidence="2 10" id="KW-0597">Phosphoprotein</keyword>
<keyword evidence="7" id="KW-0804">Transcription</keyword>
<dbReference type="InterPro" id="IPR011006">
    <property type="entry name" value="CheY-like_superfamily"/>
</dbReference>
<keyword evidence="8" id="KW-0046">Antibiotic resistance</keyword>
<keyword evidence="5 11" id="KW-0238">DNA-binding</keyword>
<dbReference type="PATRIC" id="fig|1158601.3.peg.3860"/>
<dbReference type="FunFam" id="3.40.50.2300:FF:000001">
    <property type="entry name" value="DNA-binding response regulator PhoB"/>
    <property type="match status" value="1"/>
</dbReference>
<dbReference type="PANTHER" id="PTHR48111">
    <property type="entry name" value="REGULATOR OF RPOS"/>
    <property type="match status" value="1"/>
</dbReference>
<dbReference type="Proteomes" id="UP000013783">
    <property type="component" value="Unassembled WGS sequence"/>
</dbReference>
<reference evidence="15 17" key="2">
    <citation type="submission" date="2013-03" db="EMBL/GenBank/DDBJ databases">
        <title>The Genome Sequence of Enterococcus malodoratus ATCC_43197 (PacBio/Illumina hybrid assembly).</title>
        <authorList>
            <consortium name="The Broad Institute Genomics Platform"/>
            <consortium name="The Broad Institute Genome Sequencing Center for Infectious Disease"/>
            <person name="Earl A."/>
            <person name="Russ C."/>
            <person name="Gilmore M."/>
            <person name="Surin D."/>
            <person name="Walker B."/>
            <person name="Young S."/>
            <person name="Zeng Q."/>
            <person name="Gargeya S."/>
            <person name="Fitzgerald M."/>
            <person name="Haas B."/>
            <person name="Abouelleil A."/>
            <person name="Allen A.W."/>
            <person name="Alvarado L."/>
            <person name="Arachchi H.M."/>
            <person name="Berlin A.M."/>
            <person name="Chapman S.B."/>
            <person name="Gainer-Dewar J."/>
            <person name="Goldberg J."/>
            <person name="Griggs A."/>
            <person name="Gujja S."/>
            <person name="Hansen M."/>
            <person name="Howarth C."/>
            <person name="Imamovic A."/>
            <person name="Ireland A."/>
            <person name="Larimer J."/>
            <person name="McCowan C."/>
            <person name="Murphy C."/>
            <person name="Pearson M."/>
            <person name="Poon T.W."/>
            <person name="Priest M."/>
            <person name="Roberts A."/>
            <person name="Saif S."/>
            <person name="Shea T."/>
            <person name="Sisk P."/>
            <person name="Sykes S."/>
            <person name="Wortman J."/>
            <person name="Nusbaum C."/>
            <person name="Birren B."/>
        </authorList>
    </citation>
    <scope>NUCLEOTIDE SEQUENCE [LARGE SCALE GENOMIC DNA]</scope>
    <source>
        <strain evidence="15 17">ATCC 43197</strain>
    </source>
</reference>
<dbReference type="PROSITE" id="PS51755">
    <property type="entry name" value="OMPR_PHOB"/>
    <property type="match status" value="1"/>
</dbReference>
<evidence type="ECO:0000259" key="13">
    <source>
        <dbReference type="PROSITE" id="PS51755"/>
    </source>
</evidence>
<dbReference type="InterPro" id="IPR001867">
    <property type="entry name" value="OmpR/PhoB-type_DNA-bd"/>
</dbReference>
<sequence>MQEKIKVLIIDDDQELCSIIDKYLKNADYAAEFAHTGAGGLKLALTGDYHLIVLDIMLPQIDGLSILTEIRKESVVPVLMLTAKNEEADKIRGLQLGADDYLTKPFSMAELMARIESLVRRYTQFNQADRLAKTLTLNHLSIDVQNRLVLLHGIYLELTVKEFDLLYFLASHKGQIFTKRQIYQQVWGEAYAYDDNNIMSFISKLRRKIEPKALPAPFFIQTIRGVGYRFNPRG</sequence>
<keyword evidence="1" id="KW-0678">Repressor</keyword>
<dbReference type="Pfam" id="PF00072">
    <property type="entry name" value="Response_reg"/>
    <property type="match status" value="1"/>
</dbReference>
<dbReference type="OrthoDB" id="9790442at2"/>
<comment type="caution">
    <text evidence="14">The sequence shown here is derived from an EMBL/GenBank/DDBJ whole genome shotgun (WGS) entry which is preliminary data.</text>
</comment>
<keyword evidence="6" id="KW-0010">Activator</keyword>
<evidence type="ECO:0000256" key="4">
    <source>
        <dbReference type="ARBA" id="ARBA00023015"/>
    </source>
</evidence>
<keyword evidence="17" id="KW-1185">Reference proteome</keyword>
<dbReference type="InterPro" id="IPR039420">
    <property type="entry name" value="WalR-like"/>
</dbReference>
<evidence type="ECO:0000256" key="11">
    <source>
        <dbReference type="PROSITE-ProRule" id="PRU01091"/>
    </source>
</evidence>
<keyword evidence="9" id="KW-0961">Cell wall biogenesis/degradation</keyword>
<dbReference type="PROSITE" id="PS50110">
    <property type="entry name" value="RESPONSE_REGULATORY"/>
    <property type="match status" value="1"/>
</dbReference>
<protein>
    <recommendedName>
        <fullName evidence="18">Two-component system response regulator receiver protein</fullName>
    </recommendedName>
</protein>
<dbReference type="GO" id="GO:0000976">
    <property type="term" value="F:transcription cis-regulatory region binding"/>
    <property type="evidence" value="ECO:0007669"/>
    <property type="project" value="TreeGrafter"/>
</dbReference>
<dbReference type="EMBL" id="ASWA01000002">
    <property type="protein sequence ID" value="EOT70367.1"/>
    <property type="molecule type" value="Genomic_DNA"/>
</dbReference>
<dbReference type="Gene3D" id="6.10.250.690">
    <property type="match status" value="1"/>
</dbReference>
<feature type="modified residue" description="4-aspartylphosphate" evidence="10">
    <location>
        <position position="55"/>
    </location>
</feature>
<dbReference type="SMART" id="SM00448">
    <property type="entry name" value="REC"/>
    <property type="match status" value="1"/>
</dbReference>
<organism evidence="14 16">
    <name type="scientific">Enterococcus malodoratus ATCC 43197</name>
    <dbReference type="NCBI Taxonomy" id="1158601"/>
    <lineage>
        <taxon>Bacteria</taxon>
        <taxon>Bacillati</taxon>
        <taxon>Bacillota</taxon>
        <taxon>Bacilli</taxon>
        <taxon>Lactobacillales</taxon>
        <taxon>Enterococcaceae</taxon>
        <taxon>Enterococcus</taxon>
    </lineage>
</organism>
<evidence type="ECO:0000313" key="17">
    <source>
        <dbReference type="Proteomes" id="UP000014148"/>
    </source>
</evidence>
<evidence type="ECO:0000313" key="14">
    <source>
        <dbReference type="EMBL" id="EOH72308.1"/>
    </source>
</evidence>
<evidence type="ECO:0000256" key="1">
    <source>
        <dbReference type="ARBA" id="ARBA00022491"/>
    </source>
</evidence>
<evidence type="ECO:0000259" key="12">
    <source>
        <dbReference type="PROSITE" id="PS50110"/>
    </source>
</evidence>